<proteinExistence type="predicted"/>
<dbReference type="EMBL" id="CP000107">
    <property type="protein sequence ID" value="AAZ68116.1"/>
    <property type="molecule type" value="Genomic_DNA"/>
</dbReference>
<sequence>MLSGNNNPSKKESQVQDENTQSSGGVQEDSEQSEGTKKDVQSSEKQDSASKDDVKASSDERKGGGGEETSKNVGASDLESTGGDAASGVQEQYLRQGARPKVRASRTVKAKKHKSPKTSVAPAVQFFDWDSGAYCEEDPFLVKEATKELSKDTKPTTGVVQPQATEGILPDDSEKEGEASKKLGIVEQSFDGAEEQLVKLVEEISIGELGAAAPLESDEQSGIGTIDPDTKIAEVSAVSVLVDPRKPDKKNIFYGRASLQAFRQNRLVAPSVEAYHIGVRQLKEKLNPFREMHLQYCCHMMQGIFCMVGNKVHVNKNVDDFLKSKVIDHAMLVFVLKLGCLMNCVAILGKNNFFSSLAYDAQLYWDKSVLNTLLKKLLASISAAQISIPVVNFHFSQLLNQGDQAAHSGTFYRRVLSVLCQLVRLRLCDPSCENQHNMLDLGIVSCAMIMGTMYKQYISMLHFSGDVNGHPSFSQVITCMGPQRPHRGVFARLCVTILCKLSGMNNLKYNKAVLFNSLYMPGGLIANASEHFLGKITQCINNNEMFFGVIIEDLSMQVCMMLDRMHLAAMEEEIEQYCVAYSKVTHGYSSQGPSR</sequence>
<dbReference type="Proteomes" id="UP000000435">
    <property type="component" value="Chromosome"/>
</dbReference>
<protein>
    <submittedName>
        <fullName evidence="1">Uncharacterized protein</fullName>
    </submittedName>
</protein>
<gene>
    <name evidence="1" type="ordered locus">Ecaj_0065</name>
</gene>
<organism evidence="1 2">
    <name type="scientific">Ehrlichia canis (strain Jake)</name>
    <dbReference type="NCBI Taxonomy" id="269484"/>
    <lineage>
        <taxon>Bacteria</taxon>
        <taxon>Pseudomonadati</taxon>
        <taxon>Pseudomonadota</taxon>
        <taxon>Alphaproteobacteria</taxon>
        <taxon>Rickettsiales</taxon>
        <taxon>Anaplasmataceae</taxon>
        <taxon>Ehrlichia</taxon>
    </lineage>
</organism>
<keyword evidence="2" id="KW-1185">Reference proteome</keyword>
<accession>A0ACA6AV17</accession>
<evidence type="ECO:0000313" key="2">
    <source>
        <dbReference type="Proteomes" id="UP000000435"/>
    </source>
</evidence>
<evidence type="ECO:0000313" key="1">
    <source>
        <dbReference type="EMBL" id="AAZ68116.1"/>
    </source>
</evidence>
<name>A0ACA6AV17_EHRCJ</name>
<reference evidence="2" key="1">
    <citation type="journal article" date="2006" name="J. Bacteriol.">
        <title>The genome of the obligately intracellular bacterium Ehrlichia canis reveals themes of complex membrane structure and immune evasion strategies.</title>
        <authorList>
            <person name="Mavromatis K."/>
            <person name="Doyle C.K."/>
            <person name="Lykidis A."/>
            <person name="Ivanova N."/>
            <person name="Francino M.P."/>
            <person name="Chain P."/>
            <person name="Shin M."/>
            <person name="Malfatti S."/>
            <person name="Larimer F."/>
            <person name="Copeland A."/>
            <person name="Detter J.C."/>
            <person name="Land M."/>
            <person name="Richardson P.M."/>
            <person name="Yu X.J."/>
            <person name="Walker D.H."/>
            <person name="McBride J.W."/>
            <person name="Kyrpides N.C."/>
        </authorList>
    </citation>
    <scope>NUCLEOTIDE SEQUENCE [LARGE SCALE GENOMIC DNA]</scope>
    <source>
        <strain evidence="2">Jake</strain>
    </source>
</reference>